<feature type="domain" description="DUF802" evidence="3">
    <location>
        <begin position="321"/>
        <end position="373"/>
    </location>
</feature>
<dbReference type="EMBL" id="OGUS01000132">
    <property type="protein sequence ID" value="SPC17853.1"/>
    <property type="molecule type" value="Genomic_DNA"/>
</dbReference>
<evidence type="ECO:0000313" key="5">
    <source>
        <dbReference type="EMBL" id="SPC17853.1"/>
    </source>
</evidence>
<feature type="transmembrane region" description="Helical" evidence="2">
    <location>
        <begin position="105"/>
        <end position="126"/>
    </location>
</feature>
<dbReference type="RefSeq" id="WP_063239527.1">
    <property type="nucleotide sequence ID" value="NZ_CP069809.1"/>
</dbReference>
<reference evidence="5" key="1">
    <citation type="submission" date="2018-01" db="EMBL/GenBank/DDBJ databases">
        <authorList>
            <person name="Clerissi C."/>
        </authorList>
    </citation>
    <scope>NUCLEOTIDE SEQUENCE</scope>
    <source>
        <strain evidence="5">Cupriavidus oxalaticus LMG 2235</strain>
    </source>
</reference>
<feature type="coiled-coil region" evidence="1">
    <location>
        <begin position="887"/>
        <end position="914"/>
    </location>
</feature>
<evidence type="ECO:0000256" key="2">
    <source>
        <dbReference type="SAM" id="Phobius"/>
    </source>
</evidence>
<dbReference type="InterPro" id="IPR008520">
    <property type="entry name" value="DUF802"/>
</dbReference>
<accession>A0A375GEJ6</accession>
<organism evidence="5">
    <name type="scientific">Cupriavidus oxalaticus</name>
    <dbReference type="NCBI Taxonomy" id="96344"/>
    <lineage>
        <taxon>Bacteria</taxon>
        <taxon>Pseudomonadati</taxon>
        <taxon>Pseudomonadota</taxon>
        <taxon>Betaproteobacteria</taxon>
        <taxon>Burkholderiales</taxon>
        <taxon>Burkholderiaceae</taxon>
        <taxon>Cupriavidus</taxon>
    </lineage>
</organism>
<feature type="coiled-coil region" evidence="1">
    <location>
        <begin position="226"/>
        <end position="253"/>
    </location>
</feature>
<evidence type="ECO:0000313" key="6">
    <source>
        <dbReference type="Proteomes" id="UP000623307"/>
    </source>
</evidence>
<evidence type="ECO:0000259" key="3">
    <source>
        <dbReference type="Pfam" id="PF05650"/>
    </source>
</evidence>
<dbReference type="GeneID" id="303488282"/>
<dbReference type="Proteomes" id="UP000623307">
    <property type="component" value="Chromosome 1"/>
</dbReference>
<dbReference type="Proteomes" id="UP000256862">
    <property type="component" value="Plasmid CO2235_mp"/>
</dbReference>
<keyword evidence="2" id="KW-0472">Membrane</keyword>
<feature type="transmembrane region" description="Helical" evidence="2">
    <location>
        <begin position="6"/>
        <end position="23"/>
    </location>
</feature>
<dbReference type="Pfam" id="PF05650">
    <property type="entry name" value="DUF802"/>
    <property type="match status" value="2"/>
</dbReference>
<evidence type="ECO:0000313" key="4">
    <source>
        <dbReference type="EMBL" id="QRQ91744.1"/>
    </source>
</evidence>
<sequence length="958" mass="100828">MNRYFFHLVVFLAGLAAVCWIAAGYAGSNALALSVTLLIGACYVAGAHELMRYRQGTLGLAQAVQGLSEAPASLDGWLVRLPAGLRNAVRLRVEGERVALPGPALTPYLVGLLVLLGMLGTFLGMVSTLRGTGMALETATDLQAIRASLAAPVKGLGFAFGTSVAGVATSAMLGLLSALCRRERVQAAQALDARIATTLRLYSRSHQRDESFRLLQRQADAMPALVDRLQAMMATMEQQNQAMAERLAASQEAFHGKTEAVYTQLAASVGQSLKDSVADSARAAGTAIQPAVEATMAGLARETAAMRDAVTQSVQQQLEGISARFETSTAGVAGIWNEALASQQRSNEALTGELRGALDGFAQAFEQRSAGLIAQVAARLETTSASTAQAWTEALSQHARTGEKLAADNQQALAAATAAFEQQAVSLVRTVGQSHADLQAGLASHDEQRLAAWAGTLGSMTEALRQQWDQASAQAASRQQEICTALAQTANDISAQSQAHASGTIAEIDRLVQAAADAPKAALALQAELSARDEQRLAAWTDALGNMAAGLRGEWEQASAQAASRQQEICAALAQTASDISAQSQAHASGTIAEIDRLVQAAADAPKAALALQTELSTRDEQRLAAWTEALAAMAATLRQEWQQAGAQTATRQQEICAALAQTAQAISTETQAHASGTLAEIERLVQAAAEAPRAAAALQAELAARDEQRLAAWTGHLDSMAASLREQWEQAGSHSASRQQEICDTLAQTARDITAQAEAHASSTIAEVARLMQASAEAPRAAAEVIAELRQKLTEGMARDNAMLEERSRMLETLGTLLDAVNHASTGQRAAVDTLLATTSELLERVGGRFTEQVESETGRLAQAAAQVTGSAVEVASLGEAFGVAVQMFSASNDKLSEQLQRIEAALDKSMARSDEQLAYYVAQAREVVDLSMLSQKQILEDLQQLGGRQAARAEAA</sequence>
<name>A0A375GEJ6_9BURK</name>
<evidence type="ECO:0000256" key="1">
    <source>
        <dbReference type="SAM" id="Coils"/>
    </source>
</evidence>
<dbReference type="InterPro" id="IPR016024">
    <property type="entry name" value="ARM-type_fold"/>
</dbReference>
<feature type="transmembrane region" description="Helical" evidence="2">
    <location>
        <begin position="156"/>
        <end position="179"/>
    </location>
</feature>
<reference evidence="4 6" key="2">
    <citation type="submission" date="2021-02" db="EMBL/GenBank/DDBJ databases">
        <title>Complete Genome Sequence of Cupriavidus oxalaticus Strain Ox1, a Soil Oxalate-Degrading Species.</title>
        <authorList>
            <person name="Palmieri F."/>
            <person name="Udriet P."/>
            <person name="Deuasquier M."/>
            <person name="Beaudoing E."/>
            <person name="Johnson S.L."/>
            <person name="Davenport K.W."/>
            <person name="Chain P.S."/>
            <person name="Bindschedler S."/>
            <person name="Junier P."/>
        </authorList>
    </citation>
    <scope>NUCLEOTIDE SEQUENCE [LARGE SCALE GENOMIC DNA]</scope>
    <source>
        <strain evidence="4 6">Ox1</strain>
    </source>
</reference>
<keyword evidence="2" id="KW-0812">Transmembrane</keyword>
<keyword evidence="6" id="KW-1185">Reference proteome</keyword>
<keyword evidence="2" id="KW-1133">Transmembrane helix</keyword>
<gene>
    <name evidence="5" type="ORF">CO2235_MP10211</name>
    <name evidence="4" type="ORF">JTE92_02075</name>
</gene>
<dbReference type="AlphaFoldDB" id="A0A375GEJ6"/>
<dbReference type="SUPFAM" id="SSF48371">
    <property type="entry name" value="ARM repeat"/>
    <property type="match status" value="1"/>
</dbReference>
<dbReference type="OrthoDB" id="6053769at2"/>
<feature type="domain" description="DUF802" evidence="3">
    <location>
        <begin position="376"/>
        <end position="428"/>
    </location>
</feature>
<proteinExistence type="predicted"/>
<keyword evidence="1" id="KW-0175">Coiled coil</keyword>
<protein>
    <submittedName>
        <fullName evidence="4">DUF802 domain-containing protein</fullName>
    </submittedName>
</protein>
<dbReference type="EMBL" id="CP069811">
    <property type="protein sequence ID" value="QRQ91744.1"/>
    <property type="molecule type" value="Genomic_DNA"/>
</dbReference>